<sequence>MQTGSPSKQDVITKKQAVNAPQVSDSQSSIQALVDSVLLSKPKEVQKELGHISVKMVKPRGEPVAIENFNDVFAKDVFDLQCQSMGLEEGDYQGLLMDRSYYPVQYIPRSESTEAWLLVTEQSKISQLYSVTVFFESGAI</sequence>
<dbReference type="AlphaFoldDB" id="A0A2H9TIB7"/>
<evidence type="ECO:0000313" key="2">
    <source>
        <dbReference type="EMBL" id="PJF17502.1"/>
    </source>
</evidence>
<comment type="caution">
    <text evidence="2">The sequence shown here is derived from an EMBL/GenBank/DDBJ whole genome shotgun (WGS) entry which is preliminary data.</text>
</comment>
<protein>
    <submittedName>
        <fullName evidence="2">Uncharacterized protein</fullName>
    </submittedName>
</protein>
<accession>A0A2H9TIB7</accession>
<evidence type="ECO:0000313" key="3">
    <source>
        <dbReference type="Proteomes" id="UP000240830"/>
    </source>
</evidence>
<name>A0A2H9TIB7_9FUNG</name>
<proteinExistence type="predicted"/>
<dbReference type="Proteomes" id="UP000240830">
    <property type="component" value="Unassembled WGS sequence"/>
</dbReference>
<keyword evidence="3" id="KW-1185">Reference proteome</keyword>
<organism evidence="2 3">
    <name type="scientific">Paramicrosporidium saccamoebae</name>
    <dbReference type="NCBI Taxonomy" id="1246581"/>
    <lineage>
        <taxon>Eukaryota</taxon>
        <taxon>Fungi</taxon>
        <taxon>Fungi incertae sedis</taxon>
        <taxon>Cryptomycota</taxon>
        <taxon>Cryptomycota incertae sedis</taxon>
        <taxon>Paramicrosporidium</taxon>
    </lineage>
</organism>
<evidence type="ECO:0000256" key="1">
    <source>
        <dbReference type="SAM" id="MobiDB-lite"/>
    </source>
</evidence>
<gene>
    <name evidence="2" type="ORF">PSACC_02687</name>
</gene>
<reference evidence="2 3" key="1">
    <citation type="submission" date="2016-10" db="EMBL/GenBank/DDBJ databases">
        <title>The genome of Paramicrosporidium saccamoebae is the missing link in understanding Cryptomycota and Microsporidia evolution.</title>
        <authorList>
            <person name="Quandt C.A."/>
            <person name="Beaudet D."/>
            <person name="Corsaro D."/>
            <person name="Michel R."/>
            <person name="Corradi N."/>
            <person name="James T."/>
        </authorList>
    </citation>
    <scope>NUCLEOTIDE SEQUENCE [LARGE SCALE GENOMIC DNA]</scope>
    <source>
        <strain evidence="2 3">KSL3</strain>
    </source>
</reference>
<feature type="region of interest" description="Disordered" evidence="1">
    <location>
        <begin position="1"/>
        <end position="26"/>
    </location>
</feature>
<feature type="compositionally biased region" description="Polar residues" evidence="1">
    <location>
        <begin position="1"/>
        <end position="10"/>
    </location>
</feature>
<dbReference type="EMBL" id="MTSL01000170">
    <property type="protein sequence ID" value="PJF17502.1"/>
    <property type="molecule type" value="Genomic_DNA"/>
</dbReference>